<dbReference type="PANTHER" id="PTHR21340">
    <property type="entry name" value="DIADENOSINE 5,5-P1,P4-TETRAPHOSPHATE PYROPHOSPHOHYDROLASE MUTT"/>
    <property type="match status" value="1"/>
</dbReference>
<dbReference type="SUPFAM" id="SSF55811">
    <property type="entry name" value="Nudix"/>
    <property type="match status" value="1"/>
</dbReference>
<dbReference type="AlphaFoldDB" id="A0A409WPA6"/>
<evidence type="ECO:0000256" key="2">
    <source>
        <dbReference type="RuleBase" id="RU003476"/>
    </source>
</evidence>
<keyword evidence="6" id="KW-1185">Reference proteome</keyword>
<dbReference type="PROSITE" id="PS51462">
    <property type="entry name" value="NUDIX"/>
    <property type="match status" value="1"/>
</dbReference>
<sequence length="238" mass="26702">MSSDTGHVSDNPELESGATTPSETPTDAGTGASDEVELGLPLPIPNLSEWSTSAIAPSAWCSTDFMVGVGMVIIQQKTQKIVVLYSTKWKYWFFPRGRKDVGESIEQAALREAHEESGYRVQFLPLINPTRQPHSPSMRNRQSSLNTEPIFMTTTNWQPGRNGPHDHGGVYLTSWFVGQMLEDAKCETGTRMPDEQHFETHLLSYDEVMKRIWGSEINVLQYVWAIYQHTLEVLKAGS</sequence>
<name>A0A409WPA6_PSICY</name>
<evidence type="ECO:0000256" key="1">
    <source>
        <dbReference type="ARBA" id="ARBA00022801"/>
    </source>
</evidence>
<proteinExistence type="inferred from homology"/>
<dbReference type="Proteomes" id="UP000283269">
    <property type="component" value="Unassembled WGS sequence"/>
</dbReference>
<dbReference type="OrthoDB" id="276276at2759"/>
<evidence type="ECO:0000259" key="4">
    <source>
        <dbReference type="PROSITE" id="PS51462"/>
    </source>
</evidence>
<dbReference type="GO" id="GO:0006167">
    <property type="term" value="P:AMP biosynthetic process"/>
    <property type="evidence" value="ECO:0007669"/>
    <property type="project" value="TreeGrafter"/>
</dbReference>
<dbReference type="InterPro" id="IPR015797">
    <property type="entry name" value="NUDIX_hydrolase-like_dom_sf"/>
</dbReference>
<dbReference type="PROSITE" id="PS00893">
    <property type="entry name" value="NUDIX_BOX"/>
    <property type="match status" value="1"/>
</dbReference>
<protein>
    <recommendedName>
        <fullName evidence="4">Nudix hydrolase domain-containing protein</fullName>
    </recommendedName>
</protein>
<dbReference type="GO" id="GO:0004081">
    <property type="term" value="F:bis(5'-nucleosyl)-tetraphosphatase (asymmetrical) activity"/>
    <property type="evidence" value="ECO:0007669"/>
    <property type="project" value="TreeGrafter"/>
</dbReference>
<dbReference type="InterPro" id="IPR020084">
    <property type="entry name" value="NUDIX_hydrolase_CS"/>
</dbReference>
<reference evidence="5 6" key="1">
    <citation type="journal article" date="2018" name="Evol. Lett.">
        <title>Horizontal gene cluster transfer increased hallucinogenic mushroom diversity.</title>
        <authorList>
            <person name="Reynolds H.T."/>
            <person name="Vijayakumar V."/>
            <person name="Gluck-Thaler E."/>
            <person name="Korotkin H.B."/>
            <person name="Matheny P.B."/>
            <person name="Slot J.C."/>
        </authorList>
    </citation>
    <scope>NUCLEOTIDE SEQUENCE [LARGE SCALE GENOMIC DNA]</scope>
    <source>
        <strain evidence="5 6">2631</strain>
    </source>
</reference>
<accession>A0A409WPA6</accession>
<dbReference type="InParanoid" id="A0A409WPA6"/>
<dbReference type="PRINTS" id="PR00502">
    <property type="entry name" value="NUDIXFAMILY"/>
</dbReference>
<dbReference type="InterPro" id="IPR020476">
    <property type="entry name" value="Nudix_hydrolase"/>
</dbReference>
<evidence type="ECO:0000313" key="5">
    <source>
        <dbReference type="EMBL" id="PPQ80336.1"/>
    </source>
</evidence>
<dbReference type="GO" id="GO:0006754">
    <property type="term" value="P:ATP biosynthetic process"/>
    <property type="evidence" value="ECO:0007669"/>
    <property type="project" value="TreeGrafter"/>
</dbReference>
<gene>
    <name evidence="5" type="ORF">CVT25_003619</name>
</gene>
<comment type="caution">
    <text evidence="5">The sequence shown here is derived from an EMBL/GenBank/DDBJ whole genome shotgun (WGS) entry which is preliminary data.</text>
</comment>
<dbReference type="InterPro" id="IPR051325">
    <property type="entry name" value="Nudix_hydrolase_domain"/>
</dbReference>
<keyword evidence="1 2" id="KW-0378">Hydrolase</keyword>
<evidence type="ECO:0000256" key="3">
    <source>
        <dbReference type="SAM" id="MobiDB-lite"/>
    </source>
</evidence>
<feature type="domain" description="Nudix hydrolase" evidence="4">
    <location>
        <begin position="64"/>
        <end position="225"/>
    </location>
</feature>
<organism evidence="5 6">
    <name type="scientific">Psilocybe cyanescens</name>
    <dbReference type="NCBI Taxonomy" id="93625"/>
    <lineage>
        <taxon>Eukaryota</taxon>
        <taxon>Fungi</taxon>
        <taxon>Dikarya</taxon>
        <taxon>Basidiomycota</taxon>
        <taxon>Agaricomycotina</taxon>
        <taxon>Agaricomycetes</taxon>
        <taxon>Agaricomycetidae</taxon>
        <taxon>Agaricales</taxon>
        <taxon>Agaricineae</taxon>
        <taxon>Strophariaceae</taxon>
        <taxon>Psilocybe</taxon>
    </lineage>
</organism>
<dbReference type="Gene3D" id="3.90.79.10">
    <property type="entry name" value="Nucleoside Triphosphate Pyrophosphohydrolase"/>
    <property type="match status" value="1"/>
</dbReference>
<evidence type="ECO:0000313" key="6">
    <source>
        <dbReference type="Proteomes" id="UP000283269"/>
    </source>
</evidence>
<comment type="similarity">
    <text evidence="2">Belongs to the Nudix hydrolase family.</text>
</comment>
<dbReference type="PANTHER" id="PTHR21340:SF0">
    <property type="entry name" value="BIS(5'-NUCLEOSYL)-TETRAPHOSPHATASE [ASYMMETRICAL]"/>
    <property type="match status" value="1"/>
</dbReference>
<dbReference type="Pfam" id="PF00293">
    <property type="entry name" value="NUDIX"/>
    <property type="match status" value="1"/>
</dbReference>
<dbReference type="CDD" id="cd02883">
    <property type="entry name" value="NUDIX_Hydrolase"/>
    <property type="match status" value="1"/>
</dbReference>
<dbReference type="InterPro" id="IPR000086">
    <property type="entry name" value="NUDIX_hydrolase_dom"/>
</dbReference>
<dbReference type="EMBL" id="NHYD01003335">
    <property type="protein sequence ID" value="PPQ80336.1"/>
    <property type="molecule type" value="Genomic_DNA"/>
</dbReference>
<feature type="compositionally biased region" description="Polar residues" evidence="3">
    <location>
        <begin position="17"/>
        <end position="27"/>
    </location>
</feature>
<feature type="region of interest" description="Disordered" evidence="3">
    <location>
        <begin position="1"/>
        <end position="38"/>
    </location>
</feature>